<name>A0A645C8K5_9ZZZZ</name>
<dbReference type="InterPro" id="IPR000644">
    <property type="entry name" value="CBS_dom"/>
</dbReference>
<dbReference type="Pfam" id="PF00571">
    <property type="entry name" value="CBS"/>
    <property type="match status" value="2"/>
</dbReference>
<dbReference type="PANTHER" id="PTHR43080:SF2">
    <property type="entry name" value="CBS DOMAIN-CONTAINING PROTEIN"/>
    <property type="match status" value="1"/>
</dbReference>
<dbReference type="SUPFAM" id="SSF54631">
    <property type="entry name" value="CBS-domain pair"/>
    <property type="match status" value="1"/>
</dbReference>
<evidence type="ECO:0000259" key="2">
    <source>
        <dbReference type="PROSITE" id="PS51371"/>
    </source>
</evidence>
<reference evidence="3" key="1">
    <citation type="submission" date="2019-08" db="EMBL/GenBank/DDBJ databases">
        <authorList>
            <person name="Kucharzyk K."/>
            <person name="Murdoch R.W."/>
            <person name="Higgins S."/>
            <person name="Loffler F."/>
        </authorList>
    </citation>
    <scope>NUCLEOTIDE SEQUENCE</scope>
</reference>
<dbReference type="InterPro" id="IPR046342">
    <property type="entry name" value="CBS_dom_sf"/>
</dbReference>
<dbReference type="PROSITE" id="PS51371">
    <property type="entry name" value="CBS"/>
    <property type="match status" value="1"/>
</dbReference>
<proteinExistence type="predicted"/>
<organism evidence="3">
    <name type="scientific">bioreactor metagenome</name>
    <dbReference type="NCBI Taxonomy" id="1076179"/>
    <lineage>
        <taxon>unclassified sequences</taxon>
        <taxon>metagenomes</taxon>
        <taxon>ecological metagenomes</taxon>
    </lineage>
</organism>
<accession>A0A645C8K5</accession>
<dbReference type="PANTHER" id="PTHR43080">
    <property type="entry name" value="CBS DOMAIN-CONTAINING PROTEIN CBSX3, MITOCHONDRIAL"/>
    <property type="match status" value="1"/>
</dbReference>
<evidence type="ECO:0000313" key="3">
    <source>
        <dbReference type="EMBL" id="MPM70854.1"/>
    </source>
</evidence>
<dbReference type="GO" id="GO:0003938">
    <property type="term" value="F:IMP dehydrogenase activity"/>
    <property type="evidence" value="ECO:0007669"/>
    <property type="project" value="UniProtKB-EC"/>
</dbReference>
<protein>
    <submittedName>
        <fullName evidence="3">Inosine-5'-monophosphate dehydrogenase</fullName>
        <ecNumber evidence="3">1.1.1.205</ecNumber>
    </submittedName>
</protein>
<dbReference type="EMBL" id="VSSQ01023742">
    <property type="protein sequence ID" value="MPM70854.1"/>
    <property type="molecule type" value="Genomic_DNA"/>
</dbReference>
<dbReference type="AlphaFoldDB" id="A0A645C8K5"/>
<dbReference type="EC" id="1.1.1.205" evidence="3"/>
<dbReference type="Gene3D" id="3.10.580.10">
    <property type="entry name" value="CBS-domain"/>
    <property type="match status" value="1"/>
</dbReference>
<dbReference type="SMART" id="SM00116">
    <property type="entry name" value="CBS"/>
    <property type="match status" value="2"/>
</dbReference>
<keyword evidence="3" id="KW-0560">Oxidoreductase</keyword>
<sequence>MQSTTVKDWMKDLVVFINPDATVTEGLALMRHRYSDSLIIEKTSDNAAYGIVTSIDISDKIVAQGKNPAETKMRELMVSPVITVPLNMVIGECADLMLKHHIHHLPVADNSGNIVGMISSSDFLVVAEAMGTNFKERSLH</sequence>
<keyword evidence="1" id="KW-0129">CBS domain</keyword>
<feature type="domain" description="CBS" evidence="2">
    <location>
        <begin position="77"/>
        <end position="136"/>
    </location>
</feature>
<dbReference type="InterPro" id="IPR051257">
    <property type="entry name" value="Diverse_CBS-Domain"/>
</dbReference>
<gene>
    <name evidence="3" type="primary">guaB_73</name>
    <name evidence="3" type="ORF">SDC9_117815</name>
</gene>
<comment type="caution">
    <text evidence="3">The sequence shown here is derived from an EMBL/GenBank/DDBJ whole genome shotgun (WGS) entry which is preliminary data.</text>
</comment>
<evidence type="ECO:0000256" key="1">
    <source>
        <dbReference type="ARBA" id="ARBA00023122"/>
    </source>
</evidence>